<evidence type="ECO:0000256" key="8">
    <source>
        <dbReference type="SAM" id="Coils"/>
    </source>
</evidence>
<evidence type="ECO:0000256" key="4">
    <source>
        <dbReference type="ARBA" id="ARBA00022840"/>
    </source>
</evidence>
<dbReference type="RefSeq" id="XP_012897788.1">
    <property type="nucleotide sequence ID" value="XM_013042334.1"/>
</dbReference>
<feature type="coiled-coil region" evidence="8">
    <location>
        <begin position="145"/>
        <end position="179"/>
    </location>
</feature>
<keyword evidence="8" id="KW-0175">Coiled coil</keyword>
<evidence type="ECO:0000256" key="3">
    <source>
        <dbReference type="ARBA" id="ARBA00022741"/>
    </source>
</evidence>
<dbReference type="SMART" id="SM00129">
    <property type="entry name" value="KISc"/>
    <property type="match status" value="1"/>
</dbReference>
<dbReference type="InterPro" id="IPR036961">
    <property type="entry name" value="Kinesin_motor_dom_sf"/>
</dbReference>
<dbReference type="PANTHER" id="PTHR47972">
    <property type="entry name" value="KINESIN-LIKE PROTEIN KLP-3"/>
    <property type="match status" value="1"/>
</dbReference>
<evidence type="ECO:0000256" key="6">
    <source>
        <dbReference type="PROSITE-ProRule" id="PRU00283"/>
    </source>
</evidence>
<evidence type="ECO:0000313" key="11">
    <source>
        <dbReference type="EMBL" id="CBK23740.2"/>
    </source>
</evidence>
<keyword evidence="3 6" id="KW-0547">Nucleotide-binding</keyword>
<dbReference type="Gene3D" id="3.40.850.10">
    <property type="entry name" value="Kinesin motor domain"/>
    <property type="match status" value="1"/>
</dbReference>
<sequence>MQVLQEKEAFNASRRSEVDQQKQGVLVAKQVLAEKNRRLVQLNEDLKEQEELYSSEKKLLLQRRATQQKELSEGDEKWAKEKEAKLSQIDQLQSEIQQFSQANEQLRCDVEALHKSSTAEEQSYLTSVHHLQEQIQQLQTICDDRDHKREEIKETAGRIEELEARAQESELTRRRLHNTFQELRGNLRVIARVRPPLLSDRINGRSPAVWVEGDATVCVKYKEKTTRFTYDGAFGTDSTQEEVFDEVSNFVQSALDGYDVCLFTYGQTGSGKTYTMQGVGEEEARGIVPRSIEKIMAEVERLRDVGWEYSLEVSFVEIYREVVRDLLVRDARPHPKIEVKFDAEGHPYLTNVTKLCVQTQQHIHRLMEVASACRAVGSTDMNDESSRSHVVFTLYIYGENRAKNSVINGRLNLVDLAGSERLDKSHSKGESLEEAKFINRSLSALSNVFINIRNNSPHVNFRDSKLTMILKDCLSKEGKTLMFVNLSPAIESAQESLCSLNFAATANQCKQGQAKRKVTRRYSVY</sequence>
<name>D8M631_BLAHO</name>
<evidence type="ECO:0000256" key="1">
    <source>
        <dbReference type="ARBA" id="ARBA00010899"/>
    </source>
</evidence>
<dbReference type="GO" id="GO:0007018">
    <property type="term" value="P:microtubule-based movement"/>
    <property type="evidence" value="ECO:0007669"/>
    <property type="project" value="InterPro"/>
</dbReference>
<evidence type="ECO:0000259" key="10">
    <source>
        <dbReference type="PROSITE" id="PS50067"/>
    </source>
</evidence>
<feature type="region of interest" description="Disordered" evidence="9">
    <location>
        <begin position="1"/>
        <end position="20"/>
    </location>
</feature>
<dbReference type="GeneID" id="24920658"/>
<evidence type="ECO:0000256" key="9">
    <source>
        <dbReference type="SAM" id="MobiDB-lite"/>
    </source>
</evidence>
<dbReference type="InterPro" id="IPR019821">
    <property type="entry name" value="Kinesin_motor_CS"/>
</dbReference>
<dbReference type="InterPro" id="IPR027640">
    <property type="entry name" value="Kinesin-like_fam"/>
</dbReference>
<keyword evidence="4 6" id="KW-0067">ATP-binding</keyword>
<dbReference type="Proteomes" id="UP000008312">
    <property type="component" value="Unassembled WGS sequence"/>
</dbReference>
<evidence type="ECO:0000313" key="12">
    <source>
        <dbReference type="Proteomes" id="UP000008312"/>
    </source>
</evidence>
<dbReference type="PROSITE" id="PS00411">
    <property type="entry name" value="KINESIN_MOTOR_1"/>
    <property type="match status" value="1"/>
</dbReference>
<dbReference type="Pfam" id="PF00225">
    <property type="entry name" value="Kinesin"/>
    <property type="match status" value="1"/>
</dbReference>
<protein>
    <recommendedName>
        <fullName evidence="7">Kinesin-like protein</fullName>
    </recommendedName>
</protein>
<keyword evidence="12" id="KW-1185">Reference proteome</keyword>
<proteinExistence type="inferred from homology"/>
<dbReference type="PRINTS" id="PR00380">
    <property type="entry name" value="KINESINHEAVY"/>
</dbReference>
<reference evidence="11" key="1">
    <citation type="submission" date="2010-02" db="EMBL/GenBank/DDBJ databases">
        <title>Sequencing and annotation of the Blastocystis hominis genome.</title>
        <authorList>
            <person name="Wincker P."/>
        </authorList>
    </citation>
    <scope>NUCLEOTIDE SEQUENCE</scope>
    <source>
        <strain evidence="11">Singapore isolate B</strain>
    </source>
</reference>
<dbReference type="InParanoid" id="D8M631"/>
<evidence type="ECO:0000256" key="2">
    <source>
        <dbReference type="ARBA" id="ARBA00022701"/>
    </source>
</evidence>
<keyword evidence="5 6" id="KW-0505">Motor protein</keyword>
<comment type="similarity">
    <text evidence="1">Belongs to the TRAFAC class myosin-kinesin ATPase superfamily. Kinesin family. KIN-14 subfamily.</text>
</comment>
<dbReference type="PANTHER" id="PTHR47972:SF45">
    <property type="entry name" value="PROTEIN CLARET SEGREGATIONAL"/>
    <property type="match status" value="1"/>
</dbReference>
<feature type="binding site" evidence="6">
    <location>
        <begin position="266"/>
        <end position="273"/>
    </location>
    <ligand>
        <name>ATP</name>
        <dbReference type="ChEBI" id="CHEBI:30616"/>
    </ligand>
</feature>
<dbReference type="GO" id="GO:0005874">
    <property type="term" value="C:microtubule"/>
    <property type="evidence" value="ECO:0007669"/>
    <property type="project" value="UniProtKB-KW"/>
</dbReference>
<organism evidence="11">
    <name type="scientific">Blastocystis hominis</name>
    <dbReference type="NCBI Taxonomy" id="12968"/>
    <lineage>
        <taxon>Eukaryota</taxon>
        <taxon>Sar</taxon>
        <taxon>Stramenopiles</taxon>
        <taxon>Bigyra</taxon>
        <taxon>Opalozoa</taxon>
        <taxon>Opalinata</taxon>
        <taxon>Blastocystidae</taxon>
        <taxon>Blastocystis</taxon>
    </lineage>
</organism>
<dbReference type="OrthoDB" id="3176171at2759"/>
<dbReference type="InterPro" id="IPR027417">
    <property type="entry name" value="P-loop_NTPase"/>
</dbReference>
<dbReference type="PROSITE" id="PS50067">
    <property type="entry name" value="KINESIN_MOTOR_2"/>
    <property type="match status" value="1"/>
</dbReference>
<evidence type="ECO:0000256" key="7">
    <source>
        <dbReference type="RuleBase" id="RU000394"/>
    </source>
</evidence>
<keyword evidence="2 7" id="KW-0493">Microtubule</keyword>
<dbReference type="SUPFAM" id="SSF52540">
    <property type="entry name" value="P-loop containing nucleoside triphosphate hydrolases"/>
    <property type="match status" value="1"/>
</dbReference>
<accession>D8M631</accession>
<dbReference type="EMBL" id="FN668661">
    <property type="protein sequence ID" value="CBK23740.2"/>
    <property type="molecule type" value="Genomic_DNA"/>
</dbReference>
<feature type="domain" description="Kinesin motor" evidence="10">
    <location>
        <begin position="186"/>
        <end position="509"/>
    </location>
</feature>
<dbReference type="GO" id="GO:0003777">
    <property type="term" value="F:microtubule motor activity"/>
    <property type="evidence" value="ECO:0007669"/>
    <property type="project" value="InterPro"/>
</dbReference>
<gene>
    <name evidence="11" type="ORF">GSBLH_T00003567001</name>
</gene>
<dbReference type="OMA" id="IFQERQG"/>
<evidence type="ECO:0000256" key="5">
    <source>
        <dbReference type="ARBA" id="ARBA00023175"/>
    </source>
</evidence>
<dbReference type="GO" id="GO:0008017">
    <property type="term" value="F:microtubule binding"/>
    <property type="evidence" value="ECO:0007669"/>
    <property type="project" value="InterPro"/>
</dbReference>
<feature type="coiled-coil region" evidence="8">
    <location>
        <begin position="29"/>
        <end position="109"/>
    </location>
</feature>
<dbReference type="AlphaFoldDB" id="D8M631"/>
<dbReference type="GO" id="GO:0005524">
    <property type="term" value="F:ATP binding"/>
    <property type="evidence" value="ECO:0007669"/>
    <property type="project" value="UniProtKB-UniRule"/>
</dbReference>
<dbReference type="InterPro" id="IPR001752">
    <property type="entry name" value="Kinesin_motor_dom"/>
</dbReference>